<proteinExistence type="predicted"/>
<accession>A0A5C3MKT5</accession>
<dbReference type="Proteomes" id="UP000305948">
    <property type="component" value="Unassembled WGS sequence"/>
</dbReference>
<dbReference type="STRING" id="5364.A0A5C3MKT5"/>
<dbReference type="SUPFAM" id="SSF52047">
    <property type="entry name" value="RNI-like"/>
    <property type="match status" value="1"/>
</dbReference>
<sequence length="400" mass="44732">MTLVDYPPAMRPGLYRDLTKLHFLTSGHGHAARDDIGVNIIQVLRDCPNMAELRLEVEELQAPQSDLSEQLTPVRMLRLQRIILHLPDHLLIYIMHRLIVPCTCAARIGAWDFRNFSGALRDLPSQLPPVGCLEEAILRVQSDPSVTGTEARLFYLEGHTIHGQPVTFALSAPFSSNSFPTTIADSILRAYAMSALRRLELWGELGGFGMRLESEDMDALIKCLRHLSALQILTLRSMSDSFRKLWDIFARHCRSRDSPVFPELREIRFRSCVVSSSLMKFLKAWPSLRNLQRLEFAACTKERIMYGGDVIAQVAEYLSWSSPGTEVVVSNEYESCSSQITRASRVRQRGACDSLAPPGISCSSIHVFDRGGNARGGRGGSYSGFGPFPPPFWVFAKCSI</sequence>
<dbReference type="AlphaFoldDB" id="A0A5C3MKT5"/>
<organism evidence="1 2">
    <name type="scientific">Heliocybe sulcata</name>
    <dbReference type="NCBI Taxonomy" id="5364"/>
    <lineage>
        <taxon>Eukaryota</taxon>
        <taxon>Fungi</taxon>
        <taxon>Dikarya</taxon>
        <taxon>Basidiomycota</taxon>
        <taxon>Agaricomycotina</taxon>
        <taxon>Agaricomycetes</taxon>
        <taxon>Gloeophyllales</taxon>
        <taxon>Gloeophyllaceae</taxon>
        <taxon>Heliocybe</taxon>
    </lineage>
</organism>
<reference evidence="1 2" key="1">
    <citation type="journal article" date="2019" name="Nat. Ecol. Evol.">
        <title>Megaphylogeny resolves global patterns of mushroom evolution.</title>
        <authorList>
            <person name="Varga T."/>
            <person name="Krizsan K."/>
            <person name="Foldi C."/>
            <person name="Dima B."/>
            <person name="Sanchez-Garcia M."/>
            <person name="Sanchez-Ramirez S."/>
            <person name="Szollosi G.J."/>
            <person name="Szarkandi J.G."/>
            <person name="Papp V."/>
            <person name="Albert L."/>
            <person name="Andreopoulos W."/>
            <person name="Angelini C."/>
            <person name="Antonin V."/>
            <person name="Barry K.W."/>
            <person name="Bougher N.L."/>
            <person name="Buchanan P."/>
            <person name="Buyck B."/>
            <person name="Bense V."/>
            <person name="Catcheside P."/>
            <person name="Chovatia M."/>
            <person name="Cooper J."/>
            <person name="Damon W."/>
            <person name="Desjardin D."/>
            <person name="Finy P."/>
            <person name="Geml J."/>
            <person name="Haridas S."/>
            <person name="Hughes K."/>
            <person name="Justo A."/>
            <person name="Karasinski D."/>
            <person name="Kautmanova I."/>
            <person name="Kiss B."/>
            <person name="Kocsube S."/>
            <person name="Kotiranta H."/>
            <person name="LaButti K.M."/>
            <person name="Lechner B.E."/>
            <person name="Liimatainen K."/>
            <person name="Lipzen A."/>
            <person name="Lukacs Z."/>
            <person name="Mihaltcheva S."/>
            <person name="Morgado L.N."/>
            <person name="Niskanen T."/>
            <person name="Noordeloos M.E."/>
            <person name="Ohm R.A."/>
            <person name="Ortiz-Santana B."/>
            <person name="Ovrebo C."/>
            <person name="Racz N."/>
            <person name="Riley R."/>
            <person name="Savchenko A."/>
            <person name="Shiryaev A."/>
            <person name="Soop K."/>
            <person name="Spirin V."/>
            <person name="Szebenyi C."/>
            <person name="Tomsovsky M."/>
            <person name="Tulloss R.E."/>
            <person name="Uehling J."/>
            <person name="Grigoriev I.V."/>
            <person name="Vagvolgyi C."/>
            <person name="Papp T."/>
            <person name="Martin F.M."/>
            <person name="Miettinen O."/>
            <person name="Hibbett D.S."/>
            <person name="Nagy L.G."/>
        </authorList>
    </citation>
    <scope>NUCLEOTIDE SEQUENCE [LARGE SCALE GENOMIC DNA]</scope>
    <source>
        <strain evidence="1 2">OMC1185</strain>
    </source>
</reference>
<evidence type="ECO:0000313" key="1">
    <source>
        <dbReference type="EMBL" id="TFK46022.1"/>
    </source>
</evidence>
<gene>
    <name evidence="1" type="ORF">OE88DRAFT_1066085</name>
</gene>
<dbReference type="EMBL" id="ML213534">
    <property type="protein sequence ID" value="TFK46022.1"/>
    <property type="molecule type" value="Genomic_DNA"/>
</dbReference>
<name>A0A5C3MKT5_9AGAM</name>
<protein>
    <submittedName>
        <fullName evidence="1">Uncharacterized protein</fullName>
    </submittedName>
</protein>
<evidence type="ECO:0000313" key="2">
    <source>
        <dbReference type="Proteomes" id="UP000305948"/>
    </source>
</evidence>
<dbReference type="InterPro" id="IPR032675">
    <property type="entry name" value="LRR_dom_sf"/>
</dbReference>
<keyword evidence="2" id="KW-1185">Reference proteome</keyword>
<dbReference type="Gene3D" id="3.80.10.10">
    <property type="entry name" value="Ribonuclease Inhibitor"/>
    <property type="match status" value="1"/>
</dbReference>